<dbReference type="RefSeq" id="WP_279252154.1">
    <property type="nucleotide sequence ID" value="NZ_SHNP01000002.1"/>
</dbReference>
<keyword evidence="3" id="KW-1185">Reference proteome</keyword>
<dbReference type="InterPro" id="IPR038561">
    <property type="entry name" value="SoxD_sf"/>
</dbReference>
<dbReference type="InterPro" id="IPR006279">
    <property type="entry name" value="SoxD"/>
</dbReference>
<feature type="compositionally biased region" description="Polar residues" evidence="1">
    <location>
        <begin position="85"/>
        <end position="106"/>
    </location>
</feature>
<dbReference type="NCBIfam" id="TIGR01374">
    <property type="entry name" value="soxD"/>
    <property type="match status" value="1"/>
</dbReference>
<feature type="region of interest" description="Disordered" evidence="1">
    <location>
        <begin position="83"/>
        <end position="106"/>
    </location>
</feature>
<evidence type="ECO:0000313" key="2">
    <source>
        <dbReference type="EMBL" id="MCX2973207.1"/>
    </source>
</evidence>
<proteinExistence type="predicted"/>
<name>A0ABT3STA1_9GAMM</name>
<evidence type="ECO:0000256" key="1">
    <source>
        <dbReference type="SAM" id="MobiDB-lite"/>
    </source>
</evidence>
<dbReference type="Gene3D" id="3.30.2270.10">
    <property type="entry name" value="Folate-binding superfamily"/>
    <property type="match status" value="1"/>
</dbReference>
<reference evidence="2" key="1">
    <citation type="submission" date="2019-02" db="EMBL/GenBank/DDBJ databases">
        <authorList>
            <person name="Li S.-H."/>
        </authorList>
    </citation>
    <scope>NUCLEOTIDE SEQUENCE</scope>
    <source>
        <strain evidence="2">IMCC8485</strain>
    </source>
</reference>
<gene>
    <name evidence="2" type="ORF">EYC87_06345</name>
</gene>
<dbReference type="Proteomes" id="UP001143307">
    <property type="component" value="Unassembled WGS sequence"/>
</dbReference>
<sequence length="106" mass="12262">MLQIYCPYCKQTREEEEFSYAGEAHIKRPSDPQAASDKEWGDYLFFRKNPRGIHHEMWQHSAGCRRYFNVIRNTVTYEVLESYPMGTSPSEQPAHAATTSTAGELQ</sequence>
<accession>A0ABT3STA1</accession>
<dbReference type="Pfam" id="PF04267">
    <property type="entry name" value="SoxD"/>
    <property type="match status" value="1"/>
</dbReference>
<organism evidence="2 3">
    <name type="scientific">Candidatus Seongchinamella marina</name>
    <dbReference type="NCBI Taxonomy" id="2518990"/>
    <lineage>
        <taxon>Bacteria</taxon>
        <taxon>Pseudomonadati</taxon>
        <taxon>Pseudomonadota</taxon>
        <taxon>Gammaproteobacteria</taxon>
        <taxon>Cellvibrionales</taxon>
        <taxon>Halieaceae</taxon>
        <taxon>Seongchinamella</taxon>
    </lineage>
</organism>
<dbReference type="EMBL" id="SHNP01000002">
    <property type="protein sequence ID" value="MCX2973207.1"/>
    <property type="molecule type" value="Genomic_DNA"/>
</dbReference>
<comment type="caution">
    <text evidence="2">The sequence shown here is derived from an EMBL/GenBank/DDBJ whole genome shotgun (WGS) entry which is preliminary data.</text>
</comment>
<protein>
    <submittedName>
        <fullName evidence="2">Sarcosine oxidase subunit delta family protein</fullName>
    </submittedName>
</protein>
<evidence type="ECO:0000313" key="3">
    <source>
        <dbReference type="Proteomes" id="UP001143307"/>
    </source>
</evidence>